<sequence>MGTRPTRTLPEYPYCVKIAPPGTIPDHNLPDQRYLQFFTWSAFLRLLPQDPELSPKNGSVMRRYDIADYTGDWCGTIVLDREWGNKNAKETGSDHEFIAISDAKKFTREEKSLWTYYIPKKEEHSEWDLYFVLLVETRRGISRRVGLGKVFKEAFKNSCAPCQWKEFIME</sequence>
<reference evidence="1 2" key="1">
    <citation type="submission" date="2024-02" db="EMBL/GenBank/DDBJ databases">
        <title>De novo assembly and annotation of 12 fungi associated with fruit tree decline syndrome in Ontario, Canada.</title>
        <authorList>
            <person name="Sulman M."/>
            <person name="Ellouze W."/>
            <person name="Ilyukhin E."/>
        </authorList>
    </citation>
    <scope>NUCLEOTIDE SEQUENCE [LARGE SCALE GENOMIC DNA]</scope>
    <source>
        <strain evidence="1 2">M1-105</strain>
    </source>
</reference>
<dbReference type="Proteomes" id="UP001521116">
    <property type="component" value="Unassembled WGS sequence"/>
</dbReference>
<organism evidence="1 2">
    <name type="scientific">Neofusicoccum ribis</name>
    <dbReference type="NCBI Taxonomy" id="45134"/>
    <lineage>
        <taxon>Eukaryota</taxon>
        <taxon>Fungi</taxon>
        <taxon>Dikarya</taxon>
        <taxon>Ascomycota</taxon>
        <taxon>Pezizomycotina</taxon>
        <taxon>Dothideomycetes</taxon>
        <taxon>Dothideomycetes incertae sedis</taxon>
        <taxon>Botryosphaeriales</taxon>
        <taxon>Botryosphaeriaceae</taxon>
        <taxon>Neofusicoccum</taxon>
    </lineage>
</organism>
<name>A0ABR3SWR8_9PEZI</name>
<comment type="caution">
    <text evidence="1">The sequence shown here is derived from an EMBL/GenBank/DDBJ whole genome shotgun (WGS) entry which is preliminary data.</text>
</comment>
<accession>A0ABR3SWR8</accession>
<dbReference type="EMBL" id="JAJVDC020000038">
    <property type="protein sequence ID" value="KAL1631759.1"/>
    <property type="molecule type" value="Genomic_DNA"/>
</dbReference>
<proteinExistence type="predicted"/>
<gene>
    <name evidence="1" type="ORF">SLS56_004278</name>
</gene>
<protein>
    <submittedName>
        <fullName evidence="1">Uncharacterized protein</fullName>
    </submittedName>
</protein>
<evidence type="ECO:0000313" key="2">
    <source>
        <dbReference type="Proteomes" id="UP001521116"/>
    </source>
</evidence>
<evidence type="ECO:0000313" key="1">
    <source>
        <dbReference type="EMBL" id="KAL1631759.1"/>
    </source>
</evidence>
<keyword evidence="2" id="KW-1185">Reference proteome</keyword>